<name>A0AAE2YS64_9PROT</name>
<feature type="transmembrane region" description="Helical" evidence="6">
    <location>
        <begin position="103"/>
        <end position="122"/>
    </location>
</feature>
<feature type="transmembrane region" description="Helical" evidence="6">
    <location>
        <begin position="12"/>
        <end position="34"/>
    </location>
</feature>
<gene>
    <name evidence="7" type="primary">lptG</name>
    <name evidence="7" type="ORF">HFQ13_12555</name>
</gene>
<keyword evidence="2" id="KW-1003">Cell membrane</keyword>
<keyword evidence="3 6" id="KW-0812">Transmembrane</keyword>
<evidence type="ECO:0000256" key="5">
    <source>
        <dbReference type="ARBA" id="ARBA00023136"/>
    </source>
</evidence>
<dbReference type="InterPro" id="IPR005495">
    <property type="entry name" value="LptG/LptF_permease"/>
</dbReference>
<keyword evidence="5 6" id="KW-0472">Membrane</keyword>
<dbReference type="GO" id="GO:0055085">
    <property type="term" value="P:transmembrane transport"/>
    <property type="evidence" value="ECO:0007669"/>
    <property type="project" value="InterPro"/>
</dbReference>
<dbReference type="Pfam" id="PF03739">
    <property type="entry name" value="LptF_LptG"/>
    <property type="match status" value="1"/>
</dbReference>
<dbReference type="AlphaFoldDB" id="A0AAE2YS64"/>
<comment type="caution">
    <text evidence="7">The sequence shown here is derived from an EMBL/GenBank/DDBJ whole genome shotgun (WGS) entry which is preliminary data.</text>
</comment>
<dbReference type="PANTHER" id="PTHR33529:SF2">
    <property type="entry name" value="LIPOPOLYSACCHARIDE EXPORT SYSTEM PERMEASE PROTEIN LPTG"/>
    <property type="match status" value="1"/>
</dbReference>
<feature type="transmembrane region" description="Helical" evidence="6">
    <location>
        <begin position="275"/>
        <end position="293"/>
    </location>
</feature>
<evidence type="ECO:0000313" key="7">
    <source>
        <dbReference type="EMBL" id="MBU2789023.1"/>
    </source>
</evidence>
<evidence type="ECO:0000256" key="2">
    <source>
        <dbReference type="ARBA" id="ARBA00022475"/>
    </source>
</evidence>
<dbReference type="PANTHER" id="PTHR33529">
    <property type="entry name" value="SLR0882 PROTEIN-RELATED"/>
    <property type="match status" value="1"/>
</dbReference>
<dbReference type="NCBIfam" id="TIGR04408">
    <property type="entry name" value="LptG_lptG"/>
    <property type="match status" value="1"/>
</dbReference>
<comment type="subcellular location">
    <subcellularLocation>
        <location evidence="1">Cell membrane</location>
        <topology evidence="1">Multi-pass membrane protein</topology>
    </subcellularLocation>
</comment>
<dbReference type="GO" id="GO:0015920">
    <property type="term" value="P:lipopolysaccharide transport"/>
    <property type="evidence" value="ECO:0007669"/>
    <property type="project" value="TreeGrafter"/>
</dbReference>
<keyword evidence="4 6" id="KW-1133">Transmembrane helix</keyword>
<dbReference type="RefSeq" id="WP_215871000.1">
    <property type="nucleotide sequence ID" value="NZ_JAAXYO010000180.1"/>
</dbReference>
<keyword evidence="8" id="KW-1185">Reference proteome</keyword>
<dbReference type="EMBL" id="JAAXYO010000180">
    <property type="protein sequence ID" value="MBU2789023.1"/>
    <property type="molecule type" value="Genomic_DNA"/>
</dbReference>
<dbReference type="InterPro" id="IPR030923">
    <property type="entry name" value="LptG"/>
</dbReference>
<evidence type="ECO:0000256" key="6">
    <source>
        <dbReference type="SAM" id="Phobius"/>
    </source>
</evidence>
<proteinExistence type="predicted"/>
<evidence type="ECO:0000256" key="4">
    <source>
        <dbReference type="ARBA" id="ARBA00022989"/>
    </source>
</evidence>
<feature type="transmembrane region" description="Helical" evidence="6">
    <location>
        <begin position="331"/>
        <end position="352"/>
    </location>
</feature>
<reference evidence="7" key="1">
    <citation type="journal article" date="2021" name="ISME J.">
        <title>Genomic evolution of the class Acidithiobacillia: deep-branching Proteobacteria living in extreme acidic conditions.</title>
        <authorList>
            <person name="Moya-Beltran A."/>
            <person name="Beard S."/>
            <person name="Rojas-Villalobos C."/>
            <person name="Issotta F."/>
            <person name="Gallardo Y."/>
            <person name="Ulloa R."/>
            <person name="Giaveno A."/>
            <person name="Degli Esposti M."/>
            <person name="Johnson D.B."/>
            <person name="Quatrini R."/>
        </authorList>
    </citation>
    <scope>NUCLEOTIDE SEQUENCE</scope>
    <source>
        <strain evidence="7">VAN18-1</strain>
    </source>
</reference>
<accession>A0AAE2YS64</accession>
<protein>
    <submittedName>
        <fullName evidence="7">LPS export ABC transporter permease LptG</fullName>
    </submittedName>
</protein>
<organism evidence="7 8">
    <name type="scientific">Igneacidithiobacillus copahuensis</name>
    <dbReference type="NCBI Taxonomy" id="2724909"/>
    <lineage>
        <taxon>Bacteria</taxon>
        <taxon>Pseudomonadati</taxon>
        <taxon>Pseudomonadota</taxon>
        <taxon>Acidithiobacillia</taxon>
        <taxon>Acidithiobacillales</taxon>
        <taxon>Acidithiobacillaceae</taxon>
        <taxon>Igneacidithiobacillus</taxon>
    </lineage>
</organism>
<feature type="transmembrane region" description="Helical" evidence="6">
    <location>
        <begin position="61"/>
        <end position="82"/>
    </location>
</feature>
<evidence type="ECO:0000256" key="3">
    <source>
        <dbReference type="ARBA" id="ARBA00022692"/>
    </source>
</evidence>
<evidence type="ECO:0000256" key="1">
    <source>
        <dbReference type="ARBA" id="ARBA00004651"/>
    </source>
</evidence>
<feature type="transmembrane region" description="Helical" evidence="6">
    <location>
        <begin position="300"/>
        <end position="319"/>
    </location>
</feature>
<dbReference type="Proteomes" id="UP001197378">
    <property type="component" value="Unassembled WGS sequence"/>
</dbReference>
<sequence length="356" mass="39652">MKRADALLFRGMLFYSGLVLIILLAMVFVAQLIAKASGPGHGHWSTGLLFRYVALQMPETAYTVIPLALLIGALIWISMLNSHSEITALRMAGWSLARLQRPLLVVGLLGTILMFALGQWIVPYSALSSELLWANAGTHNFQALGDGGLWLRQGRTLIRIQLVGGNGTQLRQIRIYYPQSGMVGIDKQVDAEAASYQNGHWTLQGVREYRLEERSVQVLSAARRDWSVQLQPETLRSFAHRTRTMTLQTLWRNDRDLQGGVLAMNRFALAFWQRITYPWVGLIMILLVVPMVVRNPRAGGAYYWIAAGLALGISFHFLTQMSGFISVAGGIPPSLATLSPMALYAALAWFLFRRHG</sequence>
<dbReference type="GO" id="GO:0043190">
    <property type="term" value="C:ATP-binding cassette (ABC) transporter complex"/>
    <property type="evidence" value="ECO:0007669"/>
    <property type="project" value="InterPro"/>
</dbReference>
<evidence type="ECO:0000313" key="8">
    <source>
        <dbReference type="Proteomes" id="UP001197378"/>
    </source>
</evidence>